<keyword evidence="14" id="KW-1185">Reference proteome</keyword>
<keyword evidence="6" id="KW-0813">Transport</keyword>
<name>A0AAD8E4G7_DIPPU</name>
<organism evidence="13 14">
    <name type="scientific">Diploptera punctata</name>
    <name type="common">Pacific beetle cockroach</name>
    <dbReference type="NCBI Taxonomy" id="6984"/>
    <lineage>
        <taxon>Eukaryota</taxon>
        <taxon>Metazoa</taxon>
        <taxon>Ecdysozoa</taxon>
        <taxon>Arthropoda</taxon>
        <taxon>Hexapoda</taxon>
        <taxon>Insecta</taxon>
        <taxon>Pterygota</taxon>
        <taxon>Neoptera</taxon>
        <taxon>Polyneoptera</taxon>
        <taxon>Dictyoptera</taxon>
        <taxon>Blattodea</taxon>
        <taxon>Blaberoidea</taxon>
        <taxon>Blaberidae</taxon>
        <taxon>Diplopterinae</taxon>
        <taxon>Diploptera</taxon>
    </lineage>
</organism>
<dbReference type="GO" id="GO:0005737">
    <property type="term" value="C:cytoplasm"/>
    <property type="evidence" value="ECO:0007669"/>
    <property type="project" value="UniProtKB-SubCell"/>
</dbReference>
<dbReference type="CDD" id="cd09232">
    <property type="entry name" value="Snurportin-1_C"/>
    <property type="match status" value="1"/>
</dbReference>
<accession>A0AAD8E4G7</accession>
<proteinExistence type="inferred from homology"/>
<dbReference type="GO" id="GO:0003723">
    <property type="term" value="F:RNA binding"/>
    <property type="evidence" value="ECO:0007669"/>
    <property type="project" value="UniProtKB-KW"/>
</dbReference>
<dbReference type="GO" id="GO:0005634">
    <property type="term" value="C:nucleus"/>
    <property type="evidence" value="ECO:0007669"/>
    <property type="project" value="UniProtKB-SubCell"/>
</dbReference>
<dbReference type="Pfam" id="PF21974">
    <property type="entry name" value="SPN1_m3Gcap_bd"/>
    <property type="match status" value="1"/>
</dbReference>
<dbReference type="InterPro" id="IPR024721">
    <property type="entry name" value="Snurportin-1_N"/>
</dbReference>
<feature type="region of interest" description="Disordered" evidence="10">
    <location>
        <begin position="27"/>
        <end position="55"/>
    </location>
</feature>
<dbReference type="SUPFAM" id="SSF56091">
    <property type="entry name" value="DNA ligase/mRNA capping enzyme, catalytic domain"/>
    <property type="match status" value="1"/>
</dbReference>
<evidence type="ECO:0000256" key="2">
    <source>
        <dbReference type="ARBA" id="ARBA00004123"/>
    </source>
</evidence>
<reference evidence="13" key="1">
    <citation type="journal article" date="2023" name="IScience">
        <title>Live-bearing cockroach genome reveals convergent evolutionary mechanisms linked to viviparity in insects and beyond.</title>
        <authorList>
            <person name="Fouks B."/>
            <person name="Harrison M.C."/>
            <person name="Mikhailova A.A."/>
            <person name="Marchal E."/>
            <person name="English S."/>
            <person name="Carruthers M."/>
            <person name="Jennings E.C."/>
            <person name="Chiamaka E.L."/>
            <person name="Frigard R.A."/>
            <person name="Pippel M."/>
            <person name="Attardo G.M."/>
            <person name="Benoit J.B."/>
            <person name="Bornberg-Bauer E."/>
            <person name="Tobe S.S."/>
        </authorList>
    </citation>
    <scope>NUCLEOTIDE SEQUENCE</scope>
    <source>
        <strain evidence="13">Stay&amp;Tobe</strain>
    </source>
</reference>
<dbReference type="PANTHER" id="PTHR13403">
    <property type="entry name" value="SNURPORTIN1 RNUT1 PROTEIN RNA, U TRANSPORTER 1"/>
    <property type="match status" value="1"/>
</dbReference>
<sequence length="269" mass="30790">MEALSTPSITLPTESSLKECNPRLAQYKSKNLPNQEERRQSLLEQQKKNRDESFNASRGLIEELVTSEQDAMEWTSSKFKPRIQKLYTNRLMFSEWLKQVPGDLSQVWYLVPCPVGRRALVVASGGETRSYTKAGIQTATFNSALPGGNPEESKGCTILDCIWSRYNHAYYILDVLAWSNQPMLDCETEFRFFWLKSKLGEMPSLSEKSDDNPYPFILLEYHSCDQSVMTNVMAIEHLFGENGNLHSMDYCSIILKHIIYQEALHLLVG</sequence>
<dbReference type="Gene3D" id="3.30.470.30">
    <property type="entry name" value="DNA ligase/mRNA capping enzyme"/>
    <property type="match status" value="1"/>
</dbReference>
<dbReference type="Proteomes" id="UP001233999">
    <property type="component" value="Unassembled WGS sequence"/>
</dbReference>
<reference evidence="13" key="2">
    <citation type="submission" date="2023-05" db="EMBL/GenBank/DDBJ databases">
        <authorList>
            <person name="Fouks B."/>
        </authorList>
    </citation>
    <scope>NUCLEOTIDE SEQUENCE</scope>
    <source>
        <strain evidence="13">Stay&amp;Tobe</strain>
        <tissue evidence="13">Testes</tissue>
    </source>
</reference>
<feature type="domain" description="Snurportin-1 N-terminal" evidence="11">
    <location>
        <begin position="22"/>
        <end position="58"/>
    </location>
</feature>
<keyword evidence="7" id="KW-0963">Cytoplasm</keyword>
<feature type="compositionally biased region" description="Basic and acidic residues" evidence="10">
    <location>
        <begin position="35"/>
        <end position="53"/>
    </location>
</feature>
<evidence type="ECO:0000256" key="10">
    <source>
        <dbReference type="SAM" id="MobiDB-lite"/>
    </source>
</evidence>
<feature type="domain" description="Snurportin-1 m3G cap-binding" evidence="12">
    <location>
        <begin position="90"/>
        <end position="243"/>
    </location>
</feature>
<evidence type="ECO:0000313" key="14">
    <source>
        <dbReference type="Proteomes" id="UP001233999"/>
    </source>
</evidence>
<comment type="subcellular location">
    <subcellularLocation>
        <location evidence="3">Cytoplasm</location>
    </subcellularLocation>
    <subcellularLocation>
        <location evidence="2">Nucleus</location>
    </subcellularLocation>
</comment>
<keyword evidence="8" id="KW-0694">RNA-binding</keyword>
<evidence type="ECO:0000256" key="9">
    <source>
        <dbReference type="ARBA" id="ARBA00023242"/>
    </source>
</evidence>
<evidence type="ECO:0000256" key="4">
    <source>
        <dbReference type="ARBA" id="ARBA00007540"/>
    </source>
</evidence>
<dbReference type="PANTHER" id="PTHR13403:SF6">
    <property type="entry name" value="SNURPORTIN-1"/>
    <property type="match status" value="1"/>
</dbReference>
<gene>
    <name evidence="13" type="ORF">L9F63_006692</name>
</gene>
<evidence type="ECO:0000256" key="3">
    <source>
        <dbReference type="ARBA" id="ARBA00004496"/>
    </source>
</evidence>
<evidence type="ECO:0000256" key="5">
    <source>
        <dbReference type="ARBA" id="ARBA00016034"/>
    </source>
</evidence>
<dbReference type="InterPro" id="IPR047857">
    <property type="entry name" value="Snurportin1_C"/>
</dbReference>
<comment type="similarity">
    <text evidence="4">Belongs to the snurportin family.</text>
</comment>
<comment type="caution">
    <text evidence="13">The sequence shown here is derived from an EMBL/GenBank/DDBJ whole genome shotgun (WGS) entry which is preliminary data.</text>
</comment>
<evidence type="ECO:0000259" key="12">
    <source>
        <dbReference type="Pfam" id="PF21974"/>
    </source>
</evidence>
<dbReference type="AlphaFoldDB" id="A0AAD8E4G7"/>
<evidence type="ECO:0000256" key="6">
    <source>
        <dbReference type="ARBA" id="ARBA00022448"/>
    </source>
</evidence>
<evidence type="ECO:0000313" key="13">
    <source>
        <dbReference type="EMBL" id="KAJ9576479.1"/>
    </source>
</evidence>
<dbReference type="EMBL" id="JASPKZ010009790">
    <property type="protein sequence ID" value="KAJ9576479.1"/>
    <property type="molecule type" value="Genomic_DNA"/>
</dbReference>
<comment type="function">
    <text evidence="1">Functions as an U snRNP-specific nuclear import adapter. Involved in the trimethylguanosine (m3G)-cap-dependent nuclear import of U snRNPs. Binds specifically to the terminal m3G-cap U snRNAs.</text>
</comment>
<evidence type="ECO:0000256" key="7">
    <source>
        <dbReference type="ARBA" id="ARBA00022490"/>
    </source>
</evidence>
<evidence type="ECO:0000256" key="1">
    <source>
        <dbReference type="ARBA" id="ARBA00003975"/>
    </source>
</evidence>
<protein>
    <recommendedName>
        <fullName evidence="5">Snurportin-1</fullName>
    </recommendedName>
</protein>
<keyword evidence="9" id="KW-0539">Nucleus</keyword>
<dbReference type="InterPro" id="IPR017336">
    <property type="entry name" value="Snurportin-1"/>
</dbReference>
<dbReference type="Pfam" id="PF11538">
    <property type="entry name" value="Snurportin1"/>
    <property type="match status" value="1"/>
</dbReference>
<evidence type="ECO:0000259" key="11">
    <source>
        <dbReference type="Pfam" id="PF11538"/>
    </source>
</evidence>
<evidence type="ECO:0000256" key="8">
    <source>
        <dbReference type="ARBA" id="ARBA00022884"/>
    </source>
</evidence>
<dbReference type="GO" id="GO:0061015">
    <property type="term" value="P:snRNA import into nucleus"/>
    <property type="evidence" value="ECO:0007669"/>
    <property type="project" value="InterPro"/>
</dbReference>